<dbReference type="OrthoDB" id="1634137at2"/>
<organism evidence="2 3">
    <name type="scientific">Heliomicrobium undosum</name>
    <dbReference type="NCBI Taxonomy" id="121734"/>
    <lineage>
        <taxon>Bacteria</taxon>
        <taxon>Bacillati</taxon>
        <taxon>Bacillota</taxon>
        <taxon>Clostridia</taxon>
        <taxon>Eubacteriales</taxon>
        <taxon>Heliobacteriaceae</taxon>
        <taxon>Heliomicrobium</taxon>
    </lineage>
</organism>
<evidence type="ECO:0000313" key="3">
    <source>
        <dbReference type="Proteomes" id="UP000463470"/>
    </source>
</evidence>
<dbReference type="EMBL" id="WXEY01000003">
    <property type="protein sequence ID" value="MZP29010.1"/>
    <property type="molecule type" value="Genomic_DNA"/>
</dbReference>
<feature type="transmembrane region" description="Helical" evidence="1">
    <location>
        <begin position="79"/>
        <end position="97"/>
    </location>
</feature>
<dbReference type="RefSeq" id="WP_161255584.1">
    <property type="nucleotide sequence ID" value="NZ_WXEY01000003.1"/>
</dbReference>
<gene>
    <name evidence="2" type="ORF">GTO91_04705</name>
</gene>
<sequence>MEREEPQVDRRLVESLNERIAMLAVDMEKIRVAEYVDLFNDPKRLLYLNFLAGLARGLGMTVGFTVLGAVAVLILRELVVLNLPLIGGFIAEVVRMVQTQLGM</sequence>
<feature type="transmembrane region" description="Helical" evidence="1">
    <location>
        <begin position="46"/>
        <end position="73"/>
    </location>
</feature>
<proteinExistence type="predicted"/>
<protein>
    <submittedName>
        <fullName evidence="2">Uncharacterized protein</fullName>
    </submittedName>
</protein>
<evidence type="ECO:0000256" key="1">
    <source>
        <dbReference type="SAM" id="Phobius"/>
    </source>
</evidence>
<accession>A0A845L366</accession>
<keyword evidence="1" id="KW-1133">Transmembrane helix</keyword>
<keyword evidence="1" id="KW-0472">Membrane</keyword>
<dbReference type="Pfam" id="PF18910">
    <property type="entry name" value="DUF5665"/>
    <property type="match status" value="1"/>
</dbReference>
<dbReference type="InterPro" id="IPR043723">
    <property type="entry name" value="DUF5665"/>
</dbReference>
<name>A0A845L366_9FIRM</name>
<dbReference type="Proteomes" id="UP000463470">
    <property type="component" value="Unassembled WGS sequence"/>
</dbReference>
<keyword evidence="1" id="KW-0812">Transmembrane</keyword>
<comment type="caution">
    <text evidence="2">The sequence shown here is derived from an EMBL/GenBank/DDBJ whole genome shotgun (WGS) entry which is preliminary data.</text>
</comment>
<dbReference type="AlphaFoldDB" id="A0A845L366"/>
<reference evidence="2 3" key="1">
    <citation type="submission" date="2020-01" db="EMBL/GenBank/DDBJ databases">
        <title>Whole-genome sequence of Heliobacterium undosum DSM 13378.</title>
        <authorList>
            <person name="Kyndt J.A."/>
            <person name="Meyer T.E."/>
        </authorList>
    </citation>
    <scope>NUCLEOTIDE SEQUENCE [LARGE SCALE GENOMIC DNA]</scope>
    <source>
        <strain evidence="2 3">DSM 13378</strain>
    </source>
</reference>
<evidence type="ECO:0000313" key="2">
    <source>
        <dbReference type="EMBL" id="MZP29010.1"/>
    </source>
</evidence>
<keyword evidence="3" id="KW-1185">Reference proteome</keyword>